<protein>
    <submittedName>
        <fullName evidence="3">Pleiotropic drug resistance protein 2-like</fullName>
    </submittedName>
</protein>
<dbReference type="EMBL" id="LXQA010001079">
    <property type="protein sequence ID" value="MCH80460.1"/>
    <property type="molecule type" value="Genomic_DNA"/>
</dbReference>
<proteinExistence type="predicted"/>
<feature type="non-terminal residue" evidence="3">
    <location>
        <position position="1"/>
    </location>
</feature>
<feature type="transmembrane region" description="Helical" evidence="2">
    <location>
        <begin position="58"/>
        <end position="84"/>
    </location>
</feature>
<name>A0A392LZL9_9FABA</name>
<reference evidence="3 4" key="1">
    <citation type="journal article" date="2018" name="Front. Plant Sci.">
        <title>Red Clover (Trifolium pratense) and Zigzag Clover (T. medium) - A Picture of Genomic Similarities and Differences.</title>
        <authorList>
            <person name="Dluhosova J."/>
            <person name="Istvanek J."/>
            <person name="Nedelnik J."/>
            <person name="Repkova J."/>
        </authorList>
    </citation>
    <scope>NUCLEOTIDE SEQUENCE [LARGE SCALE GENOMIC DNA]</scope>
    <source>
        <strain evidence="4">cv. 10/8</strain>
        <tissue evidence="3">Leaf</tissue>
    </source>
</reference>
<evidence type="ECO:0000313" key="4">
    <source>
        <dbReference type="Proteomes" id="UP000265520"/>
    </source>
</evidence>
<keyword evidence="4" id="KW-1185">Reference proteome</keyword>
<feature type="region of interest" description="Disordered" evidence="1">
    <location>
        <begin position="105"/>
        <end position="134"/>
    </location>
</feature>
<dbReference type="PANTHER" id="PTHR48040">
    <property type="entry name" value="PLEIOTROPIC DRUG RESISTANCE PROTEIN 1-LIKE ISOFORM X1"/>
    <property type="match status" value="1"/>
</dbReference>
<evidence type="ECO:0000256" key="1">
    <source>
        <dbReference type="SAM" id="MobiDB-lite"/>
    </source>
</evidence>
<evidence type="ECO:0000313" key="3">
    <source>
        <dbReference type="EMBL" id="MCH80460.1"/>
    </source>
</evidence>
<keyword evidence="2" id="KW-0812">Transmembrane</keyword>
<feature type="non-terminal residue" evidence="3">
    <location>
        <position position="300"/>
    </location>
</feature>
<organism evidence="3 4">
    <name type="scientific">Trifolium medium</name>
    <dbReference type="NCBI Taxonomy" id="97028"/>
    <lineage>
        <taxon>Eukaryota</taxon>
        <taxon>Viridiplantae</taxon>
        <taxon>Streptophyta</taxon>
        <taxon>Embryophyta</taxon>
        <taxon>Tracheophyta</taxon>
        <taxon>Spermatophyta</taxon>
        <taxon>Magnoliopsida</taxon>
        <taxon>eudicotyledons</taxon>
        <taxon>Gunneridae</taxon>
        <taxon>Pentapetalae</taxon>
        <taxon>rosids</taxon>
        <taxon>fabids</taxon>
        <taxon>Fabales</taxon>
        <taxon>Fabaceae</taxon>
        <taxon>Papilionoideae</taxon>
        <taxon>50 kb inversion clade</taxon>
        <taxon>NPAAA clade</taxon>
        <taxon>Hologalegina</taxon>
        <taxon>IRL clade</taxon>
        <taxon>Trifolieae</taxon>
        <taxon>Trifolium</taxon>
    </lineage>
</organism>
<keyword evidence="2" id="KW-0472">Membrane</keyword>
<dbReference type="Proteomes" id="UP000265520">
    <property type="component" value="Unassembled WGS sequence"/>
</dbReference>
<dbReference type="AlphaFoldDB" id="A0A392LZL9"/>
<gene>
    <name evidence="3" type="ORF">A2U01_0001229</name>
</gene>
<dbReference type="PANTHER" id="PTHR48040:SF60">
    <property type="entry name" value="ABC TRANSPORTER DOMAIN-CONTAINING PROTEIN"/>
    <property type="match status" value="1"/>
</dbReference>
<accession>A0A392LZL9</accession>
<comment type="caution">
    <text evidence="3">The sequence shown here is derived from an EMBL/GenBank/DDBJ whole genome shotgun (WGS) entry which is preliminary data.</text>
</comment>
<evidence type="ECO:0000256" key="2">
    <source>
        <dbReference type="SAM" id="Phobius"/>
    </source>
</evidence>
<sequence>QIPIWWRWYYWASPVAWTIYGLVTSQVGDKNSPIEVPGYRLMTVKEYLERQLGFEYDFLGFVVLAHIAFCLLFLFVFAYGINLLSTSNLQQKQLLHNRIGGRSKLSMSHRERQRLKSSNSYTPPSSPGSNLEEGDEVDYLQIEQQREDDGDQLSLYLRSERMVHMTKEERNRIRAQKQLAKDQGPSIPIVDVDPSAHPQKKLRKMKTDKSEMVVAPSTAHMSPHISPRPVLQVPILVGASTLPVNNWRDVLVVDDFGGESNSVWDVQFSGEEVVSQYTTTSDQENIRNLGFEQSLEAVRT</sequence>
<feature type="compositionally biased region" description="Polar residues" evidence="1">
    <location>
        <begin position="116"/>
        <end position="129"/>
    </location>
</feature>
<keyword evidence="2" id="KW-1133">Transmembrane helix</keyword>